<dbReference type="Proteomes" id="UP000707245">
    <property type="component" value="Unassembled WGS sequence"/>
</dbReference>
<dbReference type="EMBL" id="RRZA01000003">
    <property type="protein sequence ID" value="MBE0456141.1"/>
    <property type="molecule type" value="Genomic_DNA"/>
</dbReference>
<feature type="compositionally biased region" description="Polar residues" evidence="1">
    <location>
        <begin position="30"/>
        <end position="44"/>
    </location>
</feature>
<reference evidence="3 4" key="1">
    <citation type="submission" date="2020-07" db="EMBL/GenBank/DDBJ databases">
        <title>Halophilic bacteria isolated from french cheeses.</title>
        <authorList>
            <person name="Kothe C.I."/>
            <person name="Farah-Kraiem B."/>
            <person name="Renault P."/>
            <person name="Dridi B."/>
        </authorList>
    </citation>
    <scope>NUCLEOTIDE SEQUENCE [LARGE SCALE GENOMIC DNA]</scope>
    <source>
        <strain evidence="3 4">FME14</strain>
    </source>
</reference>
<proteinExistence type="predicted"/>
<evidence type="ECO:0000313" key="3">
    <source>
        <dbReference type="EMBL" id="MBE0456141.1"/>
    </source>
</evidence>
<evidence type="ECO:0008006" key="5">
    <source>
        <dbReference type="Google" id="ProtNLM"/>
    </source>
</evidence>
<evidence type="ECO:0000313" key="4">
    <source>
        <dbReference type="Proteomes" id="UP000707245"/>
    </source>
</evidence>
<protein>
    <recommendedName>
        <fullName evidence="5">DUF4189 domain-containing protein</fullName>
    </recommendedName>
</protein>
<name>A0ABR9FH38_9GAMM</name>
<dbReference type="RefSeq" id="WP_192540431.1">
    <property type="nucleotide sequence ID" value="NZ_JBQELX010000002.1"/>
</dbReference>
<feature type="region of interest" description="Disordered" evidence="1">
    <location>
        <begin position="1"/>
        <end position="48"/>
    </location>
</feature>
<keyword evidence="2" id="KW-0812">Transmembrane</keyword>
<keyword evidence="2" id="KW-1133">Transmembrane helix</keyword>
<keyword evidence="4" id="KW-1185">Reference proteome</keyword>
<comment type="caution">
    <text evidence="3">The sequence shown here is derived from an EMBL/GenBank/DDBJ whole genome shotgun (WGS) entry which is preliminary data.</text>
</comment>
<gene>
    <name evidence="3" type="ORF">EI167_01490</name>
</gene>
<feature type="compositionally biased region" description="Basic residues" evidence="1">
    <location>
        <begin position="15"/>
        <end position="29"/>
    </location>
</feature>
<keyword evidence="2" id="KW-0472">Membrane</keyword>
<feature type="transmembrane region" description="Helical" evidence="2">
    <location>
        <begin position="58"/>
        <end position="77"/>
    </location>
</feature>
<sequence length="150" mass="16519">MSNKIKKQSLLGKTPQRKKPVASTNKRKATSQTRAAPQPTSSAVSPELPVTKKSRTGLIAAIVVVCTILIIPKPQLLTYEKLGLVTQSVYWPGVFGYGAMLFDSNLQPNADLARNSLYLCQNNKQPETCHKYRVTEQAGFFSALNKLILD</sequence>
<accession>A0ABR9FH38</accession>
<evidence type="ECO:0000256" key="1">
    <source>
        <dbReference type="SAM" id="MobiDB-lite"/>
    </source>
</evidence>
<organism evidence="3 4">
    <name type="scientific">Pseudoalteromonas prydzensis</name>
    <dbReference type="NCBI Taxonomy" id="182141"/>
    <lineage>
        <taxon>Bacteria</taxon>
        <taxon>Pseudomonadati</taxon>
        <taxon>Pseudomonadota</taxon>
        <taxon>Gammaproteobacteria</taxon>
        <taxon>Alteromonadales</taxon>
        <taxon>Pseudoalteromonadaceae</taxon>
        <taxon>Pseudoalteromonas</taxon>
    </lineage>
</organism>
<evidence type="ECO:0000256" key="2">
    <source>
        <dbReference type="SAM" id="Phobius"/>
    </source>
</evidence>